<proteinExistence type="predicted"/>
<accession>A0A0E9PQI7</accession>
<evidence type="ECO:0000313" key="1">
    <source>
        <dbReference type="EMBL" id="JAH06128.1"/>
    </source>
</evidence>
<reference evidence="1" key="1">
    <citation type="submission" date="2014-11" db="EMBL/GenBank/DDBJ databases">
        <authorList>
            <person name="Amaro Gonzalez C."/>
        </authorList>
    </citation>
    <scope>NUCLEOTIDE SEQUENCE</scope>
</reference>
<sequence length="15" mass="1698">MIRISGTPKARARKL</sequence>
<name>A0A0E9PQI7_ANGAN</name>
<reference evidence="1" key="2">
    <citation type="journal article" date="2015" name="Fish Shellfish Immunol.">
        <title>Early steps in the European eel (Anguilla anguilla)-Vibrio vulnificus interaction in the gills: Role of the RtxA13 toxin.</title>
        <authorList>
            <person name="Callol A."/>
            <person name="Pajuelo D."/>
            <person name="Ebbesson L."/>
            <person name="Teles M."/>
            <person name="MacKenzie S."/>
            <person name="Amaro C."/>
        </authorList>
    </citation>
    <scope>NUCLEOTIDE SEQUENCE</scope>
</reference>
<organism evidence="1">
    <name type="scientific">Anguilla anguilla</name>
    <name type="common">European freshwater eel</name>
    <name type="synonym">Muraena anguilla</name>
    <dbReference type="NCBI Taxonomy" id="7936"/>
    <lineage>
        <taxon>Eukaryota</taxon>
        <taxon>Metazoa</taxon>
        <taxon>Chordata</taxon>
        <taxon>Craniata</taxon>
        <taxon>Vertebrata</taxon>
        <taxon>Euteleostomi</taxon>
        <taxon>Actinopterygii</taxon>
        <taxon>Neopterygii</taxon>
        <taxon>Teleostei</taxon>
        <taxon>Anguilliformes</taxon>
        <taxon>Anguillidae</taxon>
        <taxon>Anguilla</taxon>
    </lineage>
</organism>
<protein>
    <submittedName>
        <fullName evidence="1">Uncharacterized protein</fullName>
    </submittedName>
</protein>
<dbReference type="EMBL" id="GBXM01102449">
    <property type="protein sequence ID" value="JAH06128.1"/>
    <property type="molecule type" value="Transcribed_RNA"/>
</dbReference>